<dbReference type="GO" id="GO:0006508">
    <property type="term" value="P:proteolysis"/>
    <property type="evidence" value="ECO:0007669"/>
    <property type="project" value="UniProtKB-KW"/>
</dbReference>
<dbReference type="PANTHER" id="PTHR43399:SF4">
    <property type="entry name" value="CELL WALL-ASSOCIATED PROTEASE"/>
    <property type="match status" value="1"/>
</dbReference>
<evidence type="ECO:0000256" key="1">
    <source>
        <dbReference type="ARBA" id="ARBA00011073"/>
    </source>
</evidence>
<evidence type="ECO:0000259" key="8">
    <source>
        <dbReference type="Pfam" id="PF00082"/>
    </source>
</evidence>
<dbReference type="SUPFAM" id="SSF52743">
    <property type="entry name" value="Subtilisin-like"/>
    <property type="match status" value="1"/>
</dbReference>
<sequence>MKKLLLPILVMCCVYGHNAMGQTMAIRNAIRSTYDLDKSSKIINSFSIRAQENRQKAYEIAFKNNLPTIGVNARGNYFELDGVDDYGYLRYKITLNQGSRITARAENLSTGSNSGGILEGEGMQVGVIDGLPMLETHQEFATSAANGISRVTLKEAMPPLESIPLKFLNEGRFHATHVGGTIASSGSIKKESKGIAPKAKLWSYSWKDDIKKMSTMASEGLLVSNHSYGYAFFDDYGNIKNPEWVKDLGSYDKVSQSYDALMREYEYYLPVFAAGNDGTYQLKTYRGSKKENCDCDMLNGGGVSKNNVVVAAVKNVASYTGPSSVILAPFSSQGPTNDFRIKPDISAKGYEVFSLAYEAPYPLTKAPRNDLYGEISGTSMAAPAVTGVFTLWQEWATKFANDKKMPYKAATIRALMAHTADETGPNPGPDHKFGWGLINAKAGVDVMLAVKDKRSAYILEGSLNNTQKYLQEIVVTEPMPKMVVTLAWADPMGEVSSKNVDEEYMKTNPLLINDLDLVVRKDEEVYFPWKLNKNFNDLKAVRGVNDVDNIEKVEIFDVKPGKYIIEIGHSRTLQGAKPQAYSLITTIGEFDKLRKMKDQEGENNDSTDIKLWPNPVVDNLFITVGKKYNGRTVNVRIFDINGRLVSTASEVAEEGAISVNMEGFTSNVYVVEVKTYDSSKTVRIAKR</sequence>
<dbReference type="Gene3D" id="2.60.120.380">
    <property type="match status" value="1"/>
</dbReference>
<dbReference type="OrthoDB" id="9792152at2"/>
<keyword evidence="5 6" id="KW-0720">Serine protease</keyword>
<dbReference type="InterPro" id="IPR023828">
    <property type="entry name" value="Peptidase_S8_Ser-AS"/>
</dbReference>
<evidence type="ECO:0000256" key="4">
    <source>
        <dbReference type="ARBA" id="ARBA00022801"/>
    </source>
</evidence>
<organism evidence="10 11">
    <name type="scientific">Myroides marinus</name>
    <dbReference type="NCBI Taxonomy" id="703342"/>
    <lineage>
        <taxon>Bacteria</taxon>
        <taxon>Pseudomonadati</taxon>
        <taxon>Bacteroidota</taxon>
        <taxon>Flavobacteriia</taxon>
        <taxon>Flavobacteriales</taxon>
        <taxon>Flavobacteriaceae</taxon>
        <taxon>Myroides</taxon>
    </lineage>
</organism>
<gene>
    <name evidence="10" type="ORF">AV926_00060</name>
</gene>
<dbReference type="Pfam" id="PF00082">
    <property type="entry name" value="Peptidase_S8"/>
    <property type="match status" value="1"/>
</dbReference>
<feature type="domain" description="Secretion system C-terminal sorting" evidence="9">
    <location>
        <begin position="611"/>
        <end position="681"/>
    </location>
</feature>
<feature type="active site" description="Charge relay system" evidence="6">
    <location>
        <position position="174"/>
    </location>
</feature>
<dbReference type="InterPro" id="IPR000209">
    <property type="entry name" value="Peptidase_S8/S53_dom"/>
</dbReference>
<dbReference type="InterPro" id="IPR051048">
    <property type="entry name" value="Peptidase_S8/S53_subtilisin"/>
</dbReference>
<dbReference type="SUPFAM" id="SSF49785">
    <property type="entry name" value="Galactose-binding domain-like"/>
    <property type="match status" value="1"/>
</dbReference>
<evidence type="ECO:0000256" key="6">
    <source>
        <dbReference type="PROSITE-ProRule" id="PRU01240"/>
    </source>
</evidence>
<comment type="caution">
    <text evidence="10">The sequence shown here is derived from an EMBL/GenBank/DDBJ whole genome shotgun (WGS) entry which is preliminary data.</text>
</comment>
<dbReference type="PROSITE" id="PS00138">
    <property type="entry name" value="SUBTILASE_SER"/>
    <property type="match status" value="1"/>
</dbReference>
<dbReference type="InterPro" id="IPR015500">
    <property type="entry name" value="Peptidase_S8_subtilisin-rel"/>
</dbReference>
<evidence type="ECO:0000256" key="7">
    <source>
        <dbReference type="SAM" id="SignalP"/>
    </source>
</evidence>
<dbReference type="AlphaFoldDB" id="A0A164AU36"/>
<evidence type="ECO:0000256" key="5">
    <source>
        <dbReference type="ARBA" id="ARBA00022825"/>
    </source>
</evidence>
<protein>
    <recommendedName>
        <fullName evidence="12">Por secretion system C-terminal sorting domain-containing protein</fullName>
    </recommendedName>
</protein>
<evidence type="ECO:0000313" key="10">
    <source>
        <dbReference type="EMBL" id="KZE85091.1"/>
    </source>
</evidence>
<dbReference type="InterPro" id="IPR036852">
    <property type="entry name" value="Peptidase_S8/S53_dom_sf"/>
</dbReference>
<feature type="domain" description="Peptidase S8/S53" evidence="8">
    <location>
        <begin position="170"/>
        <end position="436"/>
    </location>
</feature>
<dbReference type="EMBL" id="LQNU01000001">
    <property type="protein sequence ID" value="KZE85091.1"/>
    <property type="molecule type" value="Genomic_DNA"/>
</dbReference>
<keyword evidence="2 6" id="KW-0645">Protease</keyword>
<keyword evidence="4 6" id="KW-0378">Hydrolase</keyword>
<evidence type="ECO:0000259" key="9">
    <source>
        <dbReference type="Pfam" id="PF18962"/>
    </source>
</evidence>
<keyword evidence="3 7" id="KW-0732">Signal</keyword>
<comment type="similarity">
    <text evidence="1 6">Belongs to the peptidase S8 family.</text>
</comment>
<dbReference type="Pfam" id="PF18962">
    <property type="entry name" value="Por_Secre_tail"/>
    <property type="match status" value="1"/>
</dbReference>
<feature type="active site" description="Charge relay system" evidence="6">
    <location>
        <position position="129"/>
    </location>
</feature>
<dbReference type="GO" id="GO:0004252">
    <property type="term" value="F:serine-type endopeptidase activity"/>
    <property type="evidence" value="ECO:0007669"/>
    <property type="project" value="UniProtKB-UniRule"/>
</dbReference>
<dbReference type="InterPro" id="IPR008979">
    <property type="entry name" value="Galactose-bd-like_sf"/>
</dbReference>
<dbReference type="RefSeq" id="WP_038988173.1">
    <property type="nucleotide sequence ID" value="NZ_JACAJN010000015.1"/>
</dbReference>
<dbReference type="PROSITE" id="PS51892">
    <property type="entry name" value="SUBTILASE"/>
    <property type="match status" value="1"/>
</dbReference>
<evidence type="ECO:0008006" key="12">
    <source>
        <dbReference type="Google" id="ProtNLM"/>
    </source>
</evidence>
<evidence type="ECO:0000256" key="2">
    <source>
        <dbReference type="ARBA" id="ARBA00022670"/>
    </source>
</evidence>
<dbReference type="Gene3D" id="3.40.50.200">
    <property type="entry name" value="Peptidase S8/S53 domain"/>
    <property type="match status" value="1"/>
</dbReference>
<name>A0A164AU36_9FLAO</name>
<dbReference type="Proteomes" id="UP000076630">
    <property type="component" value="Unassembled WGS sequence"/>
</dbReference>
<proteinExistence type="inferred from homology"/>
<keyword evidence="11" id="KW-1185">Reference proteome</keyword>
<dbReference type="NCBIfam" id="TIGR04183">
    <property type="entry name" value="Por_Secre_tail"/>
    <property type="match status" value="1"/>
</dbReference>
<feature type="chain" id="PRO_5007848814" description="Por secretion system C-terminal sorting domain-containing protein" evidence="7">
    <location>
        <begin position="20"/>
        <end position="687"/>
    </location>
</feature>
<evidence type="ECO:0000256" key="3">
    <source>
        <dbReference type="ARBA" id="ARBA00022729"/>
    </source>
</evidence>
<evidence type="ECO:0000313" key="11">
    <source>
        <dbReference type="Proteomes" id="UP000076630"/>
    </source>
</evidence>
<accession>A0A164AU36</accession>
<feature type="active site" description="Charge relay system" evidence="6">
    <location>
        <position position="379"/>
    </location>
</feature>
<feature type="signal peptide" evidence="7">
    <location>
        <begin position="1"/>
        <end position="19"/>
    </location>
</feature>
<reference evidence="10 11" key="1">
    <citation type="submission" date="2016-01" db="EMBL/GenBank/DDBJ databases">
        <title>Whole genome sequencing of Myroides marinus L41.</title>
        <authorList>
            <person name="Hong K.W."/>
        </authorList>
    </citation>
    <scope>NUCLEOTIDE SEQUENCE [LARGE SCALE GENOMIC DNA]</scope>
    <source>
        <strain evidence="10 11">L41</strain>
    </source>
</reference>
<dbReference type="PRINTS" id="PR00723">
    <property type="entry name" value="SUBTILISIN"/>
</dbReference>
<dbReference type="InterPro" id="IPR026444">
    <property type="entry name" value="Secre_tail"/>
</dbReference>
<dbReference type="PANTHER" id="PTHR43399">
    <property type="entry name" value="SUBTILISIN-RELATED"/>
    <property type="match status" value="1"/>
</dbReference>